<dbReference type="PANTHER" id="PTHR44998:SF1">
    <property type="entry name" value="UDP-N-ACETYLGLUCOSAMINE--PEPTIDE N-ACETYLGLUCOSAMINYLTRANSFERASE 110 KDA SUBUNIT"/>
    <property type="match status" value="1"/>
</dbReference>
<sequence length="413" mass="46128">MKKQILALTIGLASVASFAQKNELKAAEKALKKNDFAAAVAAISSAEALIANADEKTKSKFYFLKGNAYAGKKDLKTAGNAYNELLDFEKKSGKKRYSDKVQPILSGLIKTVSEKAINQYNAKDYKGATENFELTYNLSPKDTAFLFNAAVSASIAKDHEASLKHYNSLRKLGYTGITTQYMATSKETNELEDLGSKQQRDLMVRTGAYINPVDKNSESKAAGIIKSIANILSEQGKYEEAVATIKEARAMNPEDLSLLLTEADFYIKLNKMDEFATLMKEAVVKDPNNAMLFYNLGVVTFGQGQIEEAKKYYKKAIEIDPNYSDAYLNLSIAILAKDKAIVEEMNKSLSDFKKYDELEKQQKAVYKEALPYLEKGDALKRTNETVKTLLNIYQILENEAKAKEYAELYKKMQ</sequence>
<dbReference type="SMART" id="SM00028">
    <property type="entry name" value="TPR"/>
    <property type="match status" value="4"/>
</dbReference>
<evidence type="ECO:0000313" key="4">
    <source>
        <dbReference type="Proteomes" id="UP000633278"/>
    </source>
</evidence>
<dbReference type="RefSeq" id="WP_188597275.1">
    <property type="nucleotide sequence ID" value="NZ_BMJW01000001.1"/>
</dbReference>
<evidence type="ECO:0008006" key="5">
    <source>
        <dbReference type="Google" id="ProtNLM"/>
    </source>
</evidence>
<proteinExistence type="predicted"/>
<dbReference type="Gene3D" id="1.25.40.10">
    <property type="entry name" value="Tetratricopeptide repeat domain"/>
    <property type="match status" value="2"/>
</dbReference>
<comment type="caution">
    <text evidence="3">The sequence shown here is derived from an EMBL/GenBank/DDBJ whole genome shotgun (WGS) entry which is preliminary data.</text>
</comment>
<dbReference type="InterPro" id="IPR019734">
    <property type="entry name" value="TPR_rpt"/>
</dbReference>
<feature type="repeat" description="TPR" evidence="1">
    <location>
        <begin position="290"/>
        <end position="323"/>
    </location>
</feature>
<feature type="signal peptide" evidence="2">
    <location>
        <begin position="1"/>
        <end position="19"/>
    </location>
</feature>
<dbReference type="PANTHER" id="PTHR44998">
    <property type="match status" value="1"/>
</dbReference>
<name>A0A917HRK9_9FLAO</name>
<gene>
    <name evidence="3" type="ORF">GCM10011416_00610</name>
</gene>
<dbReference type="EMBL" id="BMJW01000001">
    <property type="protein sequence ID" value="GGG88237.1"/>
    <property type="molecule type" value="Genomic_DNA"/>
</dbReference>
<accession>A0A917HRK9</accession>
<evidence type="ECO:0000313" key="3">
    <source>
        <dbReference type="EMBL" id="GGG88237.1"/>
    </source>
</evidence>
<dbReference type="AlphaFoldDB" id="A0A917HRK9"/>
<dbReference type="Pfam" id="PF00515">
    <property type="entry name" value="TPR_1"/>
    <property type="match status" value="1"/>
</dbReference>
<keyword evidence="4" id="KW-1185">Reference proteome</keyword>
<dbReference type="InterPro" id="IPR011990">
    <property type="entry name" value="TPR-like_helical_dom_sf"/>
</dbReference>
<keyword evidence="1" id="KW-0802">TPR repeat</keyword>
<dbReference type="Pfam" id="PF14559">
    <property type="entry name" value="TPR_19"/>
    <property type="match status" value="1"/>
</dbReference>
<keyword evidence="2" id="KW-0732">Signal</keyword>
<feature type="chain" id="PRO_5038137885" description="Tetratricopeptide repeat-containing protein" evidence="2">
    <location>
        <begin position="20"/>
        <end position="413"/>
    </location>
</feature>
<reference evidence="3" key="1">
    <citation type="journal article" date="2014" name="Int. J. Syst. Evol. Microbiol.">
        <title>Complete genome sequence of Corynebacterium casei LMG S-19264T (=DSM 44701T), isolated from a smear-ripened cheese.</title>
        <authorList>
            <consortium name="US DOE Joint Genome Institute (JGI-PGF)"/>
            <person name="Walter F."/>
            <person name="Albersmeier A."/>
            <person name="Kalinowski J."/>
            <person name="Ruckert C."/>
        </authorList>
    </citation>
    <scope>NUCLEOTIDE SEQUENCE</scope>
    <source>
        <strain evidence="3">CGMCC 1.15763</strain>
    </source>
</reference>
<evidence type="ECO:0000256" key="1">
    <source>
        <dbReference type="PROSITE-ProRule" id="PRU00339"/>
    </source>
</evidence>
<organism evidence="3 4">
    <name type="scientific">Polaribacter pacificus</name>
    <dbReference type="NCBI Taxonomy" id="1775173"/>
    <lineage>
        <taxon>Bacteria</taxon>
        <taxon>Pseudomonadati</taxon>
        <taxon>Bacteroidota</taxon>
        <taxon>Flavobacteriia</taxon>
        <taxon>Flavobacteriales</taxon>
        <taxon>Flavobacteriaceae</taxon>
    </lineage>
</organism>
<dbReference type="SUPFAM" id="SSF48452">
    <property type="entry name" value="TPR-like"/>
    <property type="match status" value="2"/>
</dbReference>
<dbReference type="Proteomes" id="UP000633278">
    <property type="component" value="Unassembled WGS sequence"/>
</dbReference>
<feature type="repeat" description="TPR" evidence="1">
    <location>
        <begin position="222"/>
        <end position="255"/>
    </location>
</feature>
<protein>
    <recommendedName>
        <fullName evidence="5">Tetratricopeptide repeat-containing protein</fullName>
    </recommendedName>
</protein>
<dbReference type="Pfam" id="PF13181">
    <property type="entry name" value="TPR_8"/>
    <property type="match status" value="1"/>
</dbReference>
<dbReference type="PROSITE" id="PS50293">
    <property type="entry name" value="TPR_REGION"/>
    <property type="match status" value="1"/>
</dbReference>
<reference evidence="3" key="2">
    <citation type="submission" date="2020-09" db="EMBL/GenBank/DDBJ databases">
        <authorList>
            <person name="Sun Q."/>
            <person name="Zhou Y."/>
        </authorList>
    </citation>
    <scope>NUCLEOTIDE SEQUENCE</scope>
    <source>
        <strain evidence="3">CGMCC 1.15763</strain>
    </source>
</reference>
<evidence type="ECO:0000256" key="2">
    <source>
        <dbReference type="SAM" id="SignalP"/>
    </source>
</evidence>
<dbReference type="PROSITE" id="PS50005">
    <property type="entry name" value="TPR"/>
    <property type="match status" value="2"/>
</dbReference>